<dbReference type="GO" id="GO:0030509">
    <property type="term" value="P:BMP signaling pathway"/>
    <property type="evidence" value="ECO:0000318"/>
    <property type="project" value="GO_Central"/>
</dbReference>
<keyword evidence="3" id="KW-0964">Secreted</keyword>
<feature type="domain" description="TGF-beta family profile" evidence="8">
    <location>
        <begin position="194"/>
        <end position="329"/>
    </location>
</feature>
<evidence type="ECO:0000313" key="10">
    <source>
        <dbReference type="Proteomes" id="UP000007266"/>
    </source>
</evidence>
<evidence type="ECO:0000259" key="8">
    <source>
        <dbReference type="PROSITE" id="PS51362"/>
    </source>
</evidence>
<dbReference type="Proteomes" id="UP000007266">
    <property type="component" value="Unassembled WGS sequence"/>
</dbReference>
<keyword evidence="4 6" id="KW-0339">Growth factor</keyword>
<comment type="subcellular location">
    <subcellularLocation>
        <location evidence="1">Secreted</location>
    </subcellularLocation>
</comment>
<dbReference type="PhylomeDB" id="D7EL56"/>
<dbReference type="InterPro" id="IPR029034">
    <property type="entry name" value="Cystine-knot_cytokine"/>
</dbReference>
<dbReference type="PANTHER" id="PTHR11848:SF119">
    <property type="entry name" value="TGF-BETA FAMILY PROFILE DOMAIN-CONTAINING PROTEIN"/>
    <property type="match status" value="1"/>
</dbReference>
<dbReference type="InterPro" id="IPR015615">
    <property type="entry name" value="TGF-beta-rel"/>
</dbReference>
<name>D7EL56_TRICA</name>
<dbReference type="eggNOG" id="KOG3900">
    <property type="taxonomic scope" value="Eukaryota"/>
</dbReference>
<reference evidence="9 10" key="1">
    <citation type="journal article" date="2008" name="Nature">
        <title>The genome of the model beetle and pest Tribolium castaneum.</title>
        <authorList>
            <consortium name="Tribolium Genome Sequencing Consortium"/>
            <person name="Richards S."/>
            <person name="Gibbs R.A."/>
            <person name="Weinstock G.M."/>
            <person name="Brown S.J."/>
            <person name="Denell R."/>
            <person name="Beeman R.W."/>
            <person name="Gibbs R."/>
            <person name="Beeman R.W."/>
            <person name="Brown S.J."/>
            <person name="Bucher G."/>
            <person name="Friedrich M."/>
            <person name="Grimmelikhuijzen C.J."/>
            <person name="Klingler M."/>
            <person name="Lorenzen M."/>
            <person name="Richards S."/>
            <person name="Roth S."/>
            <person name="Schroder R."/>
            <person name="Tautz D."/>
            <person name="Zdobnov E.M."/>
            <person name="Muzny D."/>
            <person name="Gibbs R.A."/>
            <person name="Weinstock G.M."/>
            <person name="Attaway T."/>
            <person name="Bell S."/>
            <person name="Buhay C.J."/>
            <person name="Chandrabose M.N."/>
            <person name="Chavez D."/>
            <person name="Clerk-Blankenburg K.P."/>
            <person name="Cree A."/>
            <person name="Dao M."/>
            <person name="Davis C."/>
            <person name="Chacko J."/>
            <person name="Dinh H."/>
            <person name="Dugan-Rocha S."/>
            <person name="Fowler G."/>
            <person name="Garner T.T."/>
            <person name="Garnes J."/>
            <person name="Gnirke A."/>
            <person name="Hawes A."/>
            <person name="Hernandez J."/>
            <person name="Hines S."/>
            <person name="Holder M."/>
            <person name="Hume J."/>
            <person name="Jhangiani S.N."/>
            <person name="Joshi V."/>
            <person name="Khan Z.M."/>
            <person name="Jackson L."/>
            <person name="Kovar C."/>
            <person name="Kowis A."/>
            <person name="Lee S."/>
            <person name="Lewis L.R."/>
            <person name="Margolis J."/>
            <person name="Morgan M."/>
            <person name="Nazareth L.V."/>
            <person name="Nguyen N."/>
            <person name="Okwuonu G."/>
            <person name="Parker D."/>
            <person name="Richards S."/>
            <person name="Ruiz S.J."/>
            <person name="Santibanez J."/>
            <person name="Savard J."/>
            <person name="Scherer S.E."/>
            <person name="Schneider B."/>
            <person name="Sodergren E."/>
            <person name="Tautz D."/>
            <person name="Vattahil S."/>
            <person name="Villasana D."/>
            <person name="White C.S."/>
            <person name="Wright R."/>
            <person name="Park Y."/>
            <person name="Beeman R.W."/>
            <person name="Lord J."/>
            <person name="Oppert B."/>
            <person name="Lorenzen M."/>
            <person name="Brown S."/>
            <person name="Wang L."/>
            <person name="Savard J."/>
            <person name="Tautz D."/>
            <person name="Richards S."/>
            <person name="Weinstock G."/>
            <person name="Gibbs R.A."/>
            <person name="Liu Y."/>
            <person name="Worley K."/>
            <person name="Weinstock G."/>
            <person name="Elsik C.G."/>
            <person name="Reese J.T."/>
            <person name="Elhaik E."/>
            <person name="Landan G."/>
            <person name="Graur D."/>
            <person name="Arensburger P."/>
            <person name="Atkinson P."/>
            <person name="Beeman R.W."/>
            <person name="Beidler J."/>
            <person name="Brown S.J."/>
            <person name="Demuth J.P."/>
            <person name="Drury D.W."/>
            <person name="Du Y.Z."/>
            <person name="Fujiwara H."/>
            <person name="Lorenzen M."/>
            <person name="Maselli V."/>
            <person name="Osanai M."/>
            <person name="Park Y."/>
            <person name="Robertson H.M."/>
            <person name="Tu Z."/>
            <person name="Wang J.J."/>
            <person name="Wang S."/>
            <person name="Richards S."/>
            <person name="Song H."/>
            <person name="Zhang L."/>
            <person name="Sodergren E."/>
            <person name="Werner D."/>
            <person name="Stanke M."/>
            <person name="Morgenstern B."/>
            <person name="Solovyev V."/>
            <person name="Kosarev P."/>
            <person name="Brown G."/>
            <person name="Chen H.C."/>
            <person name="Ermolaeva O."/>
            <person name="Hlavina W."/>
            <person name="Kapustin Y."/>
            <person name="Kiryutin B."/>
            <person name="Kitts P."/>
            <person name="Maglott D."/>
            <person name="Pruitt K."/>
            <person name="Sapojnikov V."/>
            <person name="Souvorov A."/>
            <person name="Mackey A.J."/>
            <person name="Waterhouse R.M."/>
            <person name="Wyder S."/>
            <person name="Zdobnov E.M."/>
            <person name="Zdobnov E.M."/>
            <person name="Wyder S."/>
            <person name="Kriventseva E.V."/>
            <person name="Kadowaki T."/>
            <person name="Bork P."/>
            <person name="Aranda M."/>
            <person name="Bao R."/>
            <person name="Beermann A."/>
            <person name="Berns N."/>
            <person name="Bolognesi R."/>
            <person name="Bonneton F."/>
            <person name="Bopp D."/>
            <person name="Brown S.J."/>
            <person name="Bucher G."/>
            <person name="Butts T."/>
            <person name="Chaumot A."/>
            <person name="Denell R.E."/>
            <person name="Ferrier D.E."/>
            <person name="Friedrich M."/>
            <person name="Gordon C.M."/>
            <person name="Jindra M."/>
            <person name="Klingler M."/>
            <person name="Lan Q."/>
            <person name="Lattorff H.M."/>
            <person name="Laudet V."/>
            <person name="von Levetsow C."/>
            <person name="Liu Z."/>
            <person name="Lutz R."/>
            <person name="Lynch J.A."/>
            <person name="da Fonseca R.N."/>
            <person name="Posnien N."/>
            <person name="Reuter R."/>
            <person name="Roth S."/>
            <person name="Savard J."/>
            <person name="Schinko J.B."/>
            <person name="Schmitt C."/>
            <person name="Schoppmeier M."/>
            <person name="Schroder R."/>
            <person name="Shippy T.D."/>
            <person name="Simonnet F."/>
            <person name="Marques-Souza H."/>
            <person name="Tautz D."/>
            <person name="Tomoyasu Y."/>
            <person name="Trauner J."/>
            <person name="Van der Zee M."/>
            <person name="Vervoort M."/>
            <person name="Wittkopp N."/>
            <person name="Wimmer E.A."/>
            <person name="Yang X."/>
            <person name="Jones A.K."/>
            <person name="Sattelle D.B."/>
            <person name="Ebert P.R."/>
            <person name="Nelson D."/>
            <person name="Scott J.G."/>
            <person name="Beeman R.W."/>
            <person name="Muthukrishnan S."/>
            <person name="Kramer K.J."/>
            <person name="Arakane Y."/>
            <person name="Beeman R.W."/>
            <person name="Zhu Q."/>
            <person name="Hogenkamp D."/>
            <person name="Dixit R."/>
            <person name="Oppert B."/>
            <person name="Jiang H."/>
            <person name="Zou Z."/>
            <person name="Marshall J."/>
            <person name="Elpidina E."/>
            <person name="Vinokurov K."/>
            <person name="Oppert C."/>
            <person name="Zou Z."/>
            <person name="Evans J."/>
            <person name="Lu Z."/>
            <person name="Zhao P."/>
            <person name="Sumathipala N."/>
            <person name="Altincicek B."/>
            <person name="Vilcinskas A."/>
            <person name="Williams M."/>
            <person name="Hultmark D."/>
            <person name="Hetru C."/>
            <person name="Jiang H."/>
            <person name="Grimmelikhuijzen C.J."/>
            <person name="Hauser F."/>
            <person name="Cazzamali G."/>
            <person name="Williamson M."/>
            <person name="Park Y."/>
            <person name="Li B."/>
            <person name="Tanaka Y."/>
            <person name="Predel R."/>
            <person name="Neupert S."/>
            <person name="Schachtner J."/>
            <person name="Verleyen P."/>
            <person name="Raible F."/>
            <person name="Bork P."/>
            <person name="Friedrich M."/>
            <person name="Walden K.K."/>
            <person name="Robertson H.M."/>
            <person name="Angeli S."/>
            <person name="Foret S."/>
            <person name="Bucher G."/>
            <person name="Schuetz S."/>
            <person name="Maleszka R."/>
            <person name="Wimmer E.A."/>
            <person name="Beeman R.W."/>
            <person name="Lorenzen M."/>
            <person name="Tomoyasu Y."/>
            <person name="Miller S.C."/>
            <person name="Grossmann D."/>
            <person name="Bucher G."/>
        </authorList>
    </citation>
    <scope>NUCLEOTIDE SEQUENCE [LARGE SCALE GENOMIC DNA]</scope>
    <source>
        <strain evidence="9 10">Georgia GA2</strain>
    </source>
</reference>
<dbReference type="Pfam" id="PF00688">
    <property type="entry name" value="TGFb_propeptide"/>
    <property type="match status" value="1"/>
</dbReference>
<dbReference type="InterPro" id="IPR001111">
    <property type="entry name" value="TGF-b_propeptide"/>
</dbReference>
<dbReference type="PROSITE" id="PS00250">
    <property type="entry name" value="TGF_BETA_1"/>
    <property type="match status" value="1"/>
</dbReference>
<gene>
    <name evidence="9" type="primary">AUGUSTUS-3.0.2_04299</name>
    <name evidence="9" type="ORF">TcasGA2_TC004299</name>
</gene>
<dbReference type="Gene3D" id="2.10.90.10">
    <property type="entry name" value="Cystine-knot cytokines"/>
    <property type="match status" value="1"/>
</dbReference>
<dbReference type="FunFam" id="2.10.90.10:FF:000058">
    <property type="entry name" value="Maverick"/>
    <property type="match status" value="1"/>
</dbReference>
<dbReference type="InParanoid" id="D7EL56"/>
<dbReference type="Pfam" id="PF00019">
    <property type="entry name" value="TGF_beta"/>
    <property type="match status" value="1"/>
</dbReference>
<dbReference type="SMART" id="SM00204">
    <property type="entry name" value="TGFB"/>
    <property type="match status" value="1"/>
</dbReference>
<dbReference type="OMA" id="NISHDEY"/>
<keyword evidence="7" id="KW-0732">Signal</keyword>
<organism evidence="9 10">
    <name type="scientific">Tribolium castaneum</name>
    <name type="common">Red flour beetle</name>
    <dbReference type="NCBI Taxonomy" id="7070"/>
    <lineage>
        <taxon>Eukaryota</taxon>
        <taxon>Metazoa</taxon>
        <taxon>Ecdysozoa</taxon>
        <taxon>Arthropoda</taxon>
        <taxon>Hexapoda</taxon>
        <taxon>Insecta</taxon>
        <taxon>Pterygota</taxon>
        <taxon>Neoptera</taxon>
        <taxon>Endopterygota</taxon>
        <taxon>Coleoptera</taxon>
        <taxon>Polyphaga</taxon>
        <taxon>Cucujiformia</taxon>
        <taxon>Tenebrionidae</taxon>
        <taxon>Tenebrionidae incertae sedis</taxon>
        <taxon>Tribolium</taxon>
    </lineage>
</organism>
<evidence type="ECO:0000256" key="1">
    <source>
        <dbReference type="ARBA" id="ARBA00004613"/>
    </source>
</evidence>
<feature type="signal peptide" evidence="7">
    <location>
        <begin position="1"/>
        <end position="21"/>
    </location>
</feature>
<protein>
    <submittedName>
        <fullName evidence="9">Maverick</fullName>
    </submittedName>
</protein>
<evidence type="ECO:0000256" key="3">
    <source>
        <dbReference type="ARBA" id="ARBA00022525"/>
    </source>
</evidence>
<dbReference type="AlphaFoldDB" id="D7EL56"/>
<dbReference type="PROSITE" id="PS51362">
    <property type="entry name" value="TGF_BETA_2"/>
    <property type="match status" value="1"/>
</dbReference>
<keyword evidence="10" id="KW-1185">Reference proteome</keyword>
<dbReference type="Gene3D" id="2.60.120.970">
    <property type="match status" value="1"/>
</dbReference>
<dbReference type="SUPFAM" id="SSF57501">
    <property type="entry name" value="Cystine-knot cytokines"/>
    <property type="match status" value="1"/>
</dbReference>
<dbReference type="EMBL" id="KQ973148">
    <property type="protein sequence ID" value="EFA11885.1"/>
    <property type="molecule type" value="Genomic_DNA"/>
</dbReference>
<evidence type="ECO:0000256" key="7">
    <source>
        <dbReference type="SAM" id="SignalP"/>
    </source>
</evidence>
<keyword evidence="5" id="KW-1015">Disulfide bond</keyword>
<dbReference type="PANTHER" id="PTHR11848">
    <property type="entry name" value="TGF-BETA FAMILY"/>
    <property type="match status" value="1"/>
</dbReference>
<proteinExistence type="inferred from homology"/>
<sequence>MGVNWAAAAAWTFFYLVQVRSAERGLSLFRDLGLSAAPDVAKINISHDEYTKMMTLYLDTRQQHHFAIPDLLTFYPVKRDWWPRLKFPMRPQRVEVEGAQLHVLAPATGNQTSLRVQVTQILSARRRRVIEEKLIHLSPTLPKWCEFEVTSAVQSWLNGERNLGLELVCPECRNNYLKPLQAAVSALVHPEHRRSKRASPYQSLRRTDCRKLRKGARRVCCRHDMEVTFSKLRFIEMGSIVQPKSYDAGFCQGQCPPNFNYATNHSRIQSLLHQMEWKTGKRNRRAVPKACCAPSKLEPLEILRVNPSDTTKLIVEKWDNMQVVECACS</sequence>
<feature type="chain" id="PRO_5003095088" evidence="7">
    <location>
        <begin position="22"/>
        <end position="329"/>
    </location>
</feature>
<dbReference type="InterPro" id="IPR001839">
    <property type="entry name" value="TGF-b_C"/>
</dbReference>
<dbReference type="STRING" id="7070.D7EL56"/>
<evidence type="ECO:0000256" key="5">
    <source>
        <dbReference type="ARBA" id="ARBA00023157"/>
    </source>
</evidence>
<accession>D7EL56</accession>
<evidence type="ECO:0000256" key="6">
    <source>
        <dbReference type="RuleBase" id="RU000354"/>
    </source>
</evidence>
<dbReference type="KEGG" id="tca:100141984"/>
<reference evidence="9 10" key="2">
    <citation type="journal article" date="2010" name="Nucleic Acids Res.">
        <title>BeetleBase in 2010: revisions to provide comprehensive genomic information for Tribolium castaneum.</title>
        <authorList>
            <person name="Kim H.S."/>
            <person name="Murphy T."/>
            <person name="Xia J."/>
            <person name="Caragea D."/>
            <person name="Park Y."/>
            <person name="Beeman R.W."/>
            <person name="Lorenzen M.D."/>
            <person name="Butcher S."/>
            <person name="Manak J.R."/>
            <person name="Brown S.J."/>
        </authorList>
    </citation>
    <scope>NUCLEOTIDE SEQUENCE [LARGE SCALE GENOMIC DNA]</scope>
    <source>
        <strain evidence="9 10">Georgia GA2</strain>
    </source>
</reference>
<dbReference type="OrthoDB" id="5949851at2759"/>
<evidence type="ECO:0000256" key="4">
    <source>
        <dbReference type="ARBA" id="ARBA00023030"/>
    </source>
</evidence>
<comment type="similarity">
    <text evidence="2 6">Belongs to the TGF-beta family.</text>
</comment>
<evidence type="ECO:0000313" key="9">
    <source>
        <dbReference type="EMBL" id="EFA11885.1"/>
    </source>
</evidence>
<dbReference type="InterPro" id="IPR017948">
    <property type="entry name" value="TGFb_CS"/>
</dbReference>
<dbReference type="GO" id="GO:0005125">
    <property type="term" value="F:cytokine activity"/>
    <property type="evidence" value="ECO:0000318"/>
    <property type="project" value="GO_Central"/>
</dbReference>
<dbReference type="GO" id="GO:0005615">
    <property type="term" value="C:extracellular space"/>
    <property type="evidence" value="ECO:0000318"/>
    <property type="project" value="GO_Central"/>
</dbReference>
<dbReference type="HOGENOM" id="CLU_853370_0_0_1"/>
<evidence type="ECO:0000256" key="2">
    <source>
        <dbReference type="ARBA" id="ARBA00006656"/>
    </source>
</evidence>
<dbReference type="GO" id="GO:0008083">
    <property type="term" value="F:growth factor activity"/>
    <property type="evidence" value="ECO:0007669"/>
    <property type="project" value="UniProtKB-KW"/>
</dbReference>